<dbReference type="PANTHER" id="PTHR43052">
    <property type="match status" value="1"/>
</dbReference>
<dbReference type="Gramene" id="MELO3C029180.2.1">
    <property type="protein sequence ID" value="MELO3C029180.2.1"/>
    <property type="gene ID" value="MELO3C029180.2"/>
</dbReference>
<keyword evidence="7" id="KW-1015">Disulfide bond</keyword>
<dbReference type="GO" id="GO:0016740">
    <property type="term" value="F:transferase activity"/>
    <property type="evidence" value="ECO:0007669"/>
    <property type="project" value="UniProtKB-KW"/>
</dbReference>
<accession>A0A9I9E5Y8</accession>
<evidence type="ECO:0000256" key="5">
    <source>
        <dbReference type="ARBA" id="ARBA00022840"/>
    </source>
</evidence>
<evidence type="ECO:0000256" key="7">
    <source>
        <dbReference type="ARBA" id="ARBA00023157"/>
    </source>
</evidence>
<keyword evidence="4" id="KW-0547">Nucleotide-binding</keyword>
<evidence type="ECO:0000256" key="3">
    <source>
        <dbReference type="ARBA" id="ARBA00022694"/>
    </source>
</evidence>
<dbReference type="EnsemblPlants" id="MELO3C029180.2.1">
    <property type="protein sequence ID" value="MELO3C029180.2.1"/>
    <property type="gene ID" value="MELO3C029180.2"/>
</dbReference>
<keyword evidence="8" id="KW-1133">Transmembrane helix</keyword>
<name>A0A9I9E5Y8_CUCME</name>
<dbReference type="AlphaFoldDB" id="A0A9I9E5Y8"/>
<dbReference type="InterPro" id="IPR051305">
    <property type="entry name" value="tRNA_2-thiouridylase_MnmA"/>
</dbReference>
<keyword evidence="5" id="KW-0067">ATP-binding</keyword>
<dbReference type="InterPro" id="IPR014729">
    <property type="entry name" value="Rossmann-like_a/b/a_fold"/>
</dbReference>
<keyword evidence="8" id="KW-0812">Transmembrane</keyword>
<evidence type="ECO:0000256" key="2">
    <source>
        <dbReference type="ARBA" id="ARBA00022679"/>
    </source>
</evidence>
<keyword evidence="1" id="KW-0820">tRNA-binding</keyword>
<protein>
    <submittedName>
        <fullName evidence="9">Uncharacterized protein</fullName>
    </submittedName>
</protein>
<dbReference type="Pfam" id="PF03054">
    <property type="entry name" value="tRNA_Me_trans"/>
    <property type="match status" value="1"/>
</dbReference>
<dbReference type="GO" id="GO:0008033">
    <property type="term" value="P:tRNA processing"/>
    <property type="evidence" value="ECO:0007669"/>
    <property type="project" value="UniProtKB-KW"/>
</dbReference>
<dbReference type="GO" id="GO:0000049">
    <property type="term" value="F:tRNA binding"/>
    <property type="evidence" value="ECO:0007669"/>
    <property type="project" value="UniProtKB-KW"/>
</dbReference>
<keyword evidence="6" id="KW-0694">RNA-binding</keyword>
<evidence type="ECO:0000256" key="6">
    <source>
        <dbReference type="ARBA" id="ARBA00022884"/>
    </source>
</evidence>
<dbReference type="PANTHER" id="PTHR43052:SF1">
    <property type="entry name" value="TRNA-5-TAURINOMETHYLURIDINE 2-SULFURTRANSFERASE"/>
    <property type="match status" value="1"/>
</dbReference>
<reference evidence="9" key="1">
    <citation type="submission" date="2023-03" db="UniProtKB">
        <authorList>
            <consortium name="EnsemblPlants"/>
        </authorList>
    </citation>
    <scope>IDENTIFICATION</scope>
</reference>
<evidence type="ECO:0000256" key="4">
    <source>
        <dbReference type="ARBA" id="ARBA00022741"/>
    </source>
</evidence>
<dbReference type="GO" id="GO:0005524">
    <property type="term" value="F:ATP binding"/>
    <property type="evidence" value="ECO:0007669"/>
    <property type="project" value="UniProtKB-KW"/>
</dbReference>
<organism evidence="9">
    <name type="scientific">Cucumis melo</name>
    <name type="common">Muskmelon</name>
    <dbReference type="NCBI Taxonomy" id="3656"/>
    <lineage>
        <taxon>Eukaryota</taxon>
        <taxon>Viridiplantae</taxon>
        <taxon>Streptophyta</taxon>
        <taxon>Embryophyta</taxon>
        <taxon>Tracheophyta</taxon>
        <taxon>Spermatophyta</taxon>
        <taxon>Magnoliopsida</taxon>
        <taxon>eudicotyledons</taxon>
        <taxon>Gunneridae</taxon>
        <taxon>Pentapetalae</taxon>
        <taxon>rosids</taxon>
        <taxon>fabids</taxon>
        <taxon>Cucurbitales</taxon>
        <taxon>Cucurbitaceae</taxon>
        <taxon>Benincaseae</taxon>
        <taxon>Cucumis</taxon>
    </lineage>
</organism>
<proteinExistence type="predicted"/>
<feature type="transmembrane region" description="Helical" evidence="8">
    <location>
        <begin position="12"/>
        <end position="33"/>
    </location>
</feature>
<evidence type="ECO:0000256" key="8">
    <source>
        <dbReference type="SAM" id="Phobius"/>
    </source>
</evidence>
<keyword evidence="8" id="KW-0472">Membrane</keyword>
<evidence type="ECO:0000313" key="9">
    <source>
        <dbReference type="EnsemblPlants" id="MELO3C029180.2.1"/>
    </source>
</evidence>
<evidence type="ECO:0000256" key="1">
    <source>
        <dbReference type="ARBA" id="ARBA00022555"/>
    </source>
</evidence>
<sequence length="281" mass="31958">MLGAHGQCPHRNFYFLLGSLLLAVGCPVSPGYYNSKIMVAGIVNAGVIVKCPRDDDLKYAKVVCDQVYSSRLTKVNFSNEYSNEIKDLLGKLNIIQDTHSFMYKLSGNRYDSILHYTANICCDPLGNIINKLYDLCITYLFKVKDQTYFLSHLSQNQLKRLLFPLGCIPKTSGCIPRSSSSTVDCDFSNIFLLSTLYSFNNHLQDEFCKLAVKFNLPNKDRKEPQGICFLEKYKTCQLVLKFSDGYTFPEQVFYFLILPDSQHQGLRLPGGPWYAFSVSFL</sequence>
<keyword evidence="2" id="KW-0808">Transferase</keyword>
<keyword evidence="3" id="KW-0819">tRNA processing</keyword>
<dbReference type="Gene3D" id="3.40.50.620">
    <property type="entry name" value="HUPs"/>
    <property type="match status" value="1"/>
</dbReference>